<evidence type="ECO:0000256" key="1">
    <source>
        <dbReference type="ARBA" id="ARBA00022527"/>
    </source>
</evidence>
<evidence type="ECO:0000256" key="5">
    <source>
        <dbReference type="ARBA" id="ARBA00022840"/>
    </source>
</evidence>
<gene>
    <name evidence="9" type="ORF">BN9_013800</name>
</gene>
<feature type="compositionally biased region" description="Basic and acidic residues" evidence="7">
    <location>
        <begin position="609"/>
        <end position="622"/>
    </location>
</feature>
<keyword evidence="5 6" id="KW-0067">ATP-binding</keyword>
<evidence type="ECO:0000313" key="10">
    <source>
        <dbReference type="Proteomes" id="UP000053237"/>
    </source>
</evidence>
<dbReference type="Gene3D" id="1.10.510.10">
    <property type="entry name" value="Transferase(Phosphotransferase) domain 1"/>
    <property type="match status" value="1"/>
</dbReference>
<feature type="region of interest" description="Disordered" evidence="7">
    <location>
        <begin position="1"/>
        <end position="41"/>
    </location>
</feature>
<feature type="binding site" evidence="6">
    <location>
        <position position="112"/>
    </location>
    <ligand>
        <name>ATP</name>
        <dbReference type="ChEBI" id="CHEBI:30616"/>
    </ligand>
</feature>
<dbReference type="OrthoDB" id="193931at2759"/>
<feature type="region of interest" description="Disordered" evidence="7">
    <location>
        <begin position="591"/>
        <end position="622"/>
    </location>
</feature>
<dbReference type="GO" id="GO:0004674">
    <property type="term" value="F:protein serine/threonine kinase activity"/>
    <property type="evidence" value="ECO:0007669"/>
    <property type="project" value="UniProtKB-KW"/>
</dbReference>
<evidence type="ECO:0000256" key="3">
    <source>
        <dbReference type="ARBA" id="ARBA00022741"/>
    </source>
</evidence>
<proteinExistence type="predicted"/>
<dbReference type="CDD" id="cd14003">
    <property type="entry name" value="STKc_AMPK-like"/>
    <property type="match status" value="1"/>
</dbReference>
<dbReference type="InterPro" id="IPR008271">
    <property type="entry name" value="Ser/Thr_kinase_AS"/>
</dbReference>
<dbReference type="GO" id="GO:0035556">
    <property type="term" value="P:intracellular signal transduction"/>
    <property type="evidence" value="ECO:0007669"/>
    <property type="project" value="TreeGrafter"/>
</dbReference>
<dbReference type="Pfam" id="PF00069">
    <property type="entry name" value="Pkinase"/>
    <property type="match status" value="1"/>
</dbReference>
<dbReference type="EMBL" id="CAIX01000010">
    <property type="protein sequence ID" value="CCI40596.1"/>
    <property type="molecule type" value="Genomic_DNA"/>
</dbReference>
<sequence length="622" mass="68631">MLSLLPSDAPQKQSPSIGPFSSRRCTDSNSTSSAASSTNERLRSVSVTKKYPVASLNSTFSSITAHCASNGTGRTAQKVIGEYELGKTIGKGTFGKVCLGRHILTGEKVAIKILEKSRIVEVADVERVSREIRILKRNRHMNVIQLYEVIDTSARVFLIMEYADNGEMFDFIVAHQRLPESLAVCLFQQLLHGIAHVHGNDITHRDLKPENILLQTCKASTTGYLLKIVDFGLSNTHEEGRLLKTACGSPCYAAPEMIQGKLYVGPRADVWSTGVILFAMVCGFLPFEDSNTAMLYKKILNAEYQLPSFLSNQVQDLIRLILETDPDRRCSIEMILRHPWVAKAHHFVPREQLCQDEASIVSAVFMELKALGINAEQVHKDIQRGLHNSLTASYFLMYRKVTRNAVTPSVKQKDDSKIDNTSSKSDPDSVNAGICNELLAKTPTPPRATGIGKVHILAVQEPTKPDTGHRIRKLFLPFSQKPSLVAGSSKQQAVTSIVPRPPADRNASENIDRRIAIVPKSFVSRSKHSKKNAMVVLKPVSFISKAATLSPVTSHIDDTIAISNCMPCDSNIDPANAGVYRHAGRQYKCPSRANHPVAESHKQSSQLSSKEDEVRHGSEYET</sequence>
<dbReference type="Proteomes" id="UP000053237">
    <property type="component" value="Unassembled WGS sequence"/>
</dbReference>
<protein>
    <recommendedName>
        <fullName evidence="8">Protein kinase domain-containing protein</fullName>
    </recommendedName>
</protein>
<organism evidence="9 10">
    <name type="scientific">Albugo candida</name>
    <dbReference type="NCBI Taxonomy" id="65357"/>
    <lineage>
        <taxon>Eukaryota</taxon>
        <taxon>Sar</taxon>
        <taxon>Stramenopiles</taxon>
        <taxon>Oomycota</taxon>
        <taxon>Peronosporomycetes</taxon>
        <taxon>Albuginales</taxon>
        <taxon>Albuginaceae</taxon>
        <taxon>Albugo</taxon>
    </lineage>
</organism>
<evidence type="ECO:0000256" key="4">
    <source>
        <dbReference type="ARBA" id="ARBA00022777"/>
    </source>
</evidence>
<dbReference type="SMART" id="SM00220">
    <property type="entry name" value="S_TKc"/>
    <property type="match status" value="1"/>
</dbReference>
<evidence type="ECO:0000256" key="7">
    <source>
        <dbReference type="SAM" id="MobiDB-lite"/>
    </source>
</evidence>
<dbReference type="PROSITE" id="PS00108">
    <property type="entry name" value="PROTEIN_KINASE_ST"/>
    <property type="match status" value="1"/>
</dbReference>
<evidence type="ECO:0000256" key="2">
    <source>
        <dbReference type="ARBA" id="ARBA00022679"/>
    </source>
</evidence>
<dbReference type="InterPro" id="IPR011009">
    <property type="entry name" value="Kinase-like_dom_sf"/>
</dbReference>
<keyword evidence="4" id="KW-0418">Kinase</keyword>
<evidence type="ECO:0000313" key="9">
    <source>
        <dbReference type="EMBL" id="CCI40596.1"/>
    </source>
</evidence>
<reference evidence="9 10" key="1">
    <citation type="submission" date="2012-05" db="EMBL/GenBank/DDBJ databases">
        <title>Recombination and specialization in a pathogen metapopulation.</title>
        <authorList>
            <person name="Gardiner A."/>
            <person name="Kemen E."/>
            <person name="Schultz-Larsen T."/>
            <person name="MacLean D."/>
            <person name="Van Oosterhout C."/>
            <person name="Jones J.D.G."/>
        </authorList>
    </citation>
    <scope>NUCLEOTIDE SEQUENCE [LARGE SCALE GENOMIC DNA]</scope>
    <source>
        <strain evidence="9 10">Ac Nc2</strain>
    </source>
</reference>
<dbReference type="GO" id="GO:0005524">
    <property type="term" value="F:ATP binding"/>
    <property type="evidence" value="ECO:0007669"/>
    <property type="project" value="UniProtKB-UniRule"/>
</dbReference>
<keyword evidence="1" id="KW-0723">Serine/threonine-protein kinase</keyword>
<keyword evidence="3 6" id="KW-0547">Nucleotide-binding</keyword>
<evidence type="ECO:0000256" key="6">
    <source>
        <dbReference type="PROSITE-ProRule" id="PRU10141"/>
    </source>
</evidence>
<evidence type="ECO:0000259" key="8">
    <source>
        <dbReference type="PROSITE" id="PS50011"/>
    </source>
</evidence>
<feature type="domain" description="Protein kinase" evidence="8">
    <location>
        <begin position="83"/>
        <end position="341"/>
    </location>
</feature>
<keyword evidence="2" id="KW-0808">Transferase</keyword>
<dbReference type="PROSITE" id="PS50011">
    <property type="entry name" value="PROTEIN_KINASE_DOM"/>
    <property type="match status" value="1"/>
</dbReference>
<dbReference type="PANTHER" id="PTHR24346">
    <property type="entry name" value="MAP/MICROTUBULE AFFINITY-REGULATING KINASE"/>
    <property type="match status" value="1"/>
</dbReference>
<dbReference type="PROSITE" id="PS00107">
    <property type="entry name" value="PROTEIN_KINASE_ATP"/>
    <property type="match status" value="1"/>
</dbReference>
<dbReference type="FunFam" id="1.10.510.10:FF:000571">
    <property type="entry name" value="Maternal embryonic leucine zipper kinase"/>
    <property type="match status" value="1"/>
</dbReference>
<dbReference type="STRING" id="65357.A0A024G213"/>
<dbReference type="GO" id="GO:0005737">
    <property type="term" value="C:cytoplasm"/>
    <property type="evidence" value="ECO:0007669"/>
    <property type="project" value="TreeGrafter"/>
</dbReference>
<dbReference type="SUPFAM" id="SSF56112">
    <property type="entry name" value="Protein kinase-like (PK-like)"/>
    <property type="match status" value="1"/>
</dbReference>
<keyword evidence="10" id="KW-1185">Reference proteome</keyword>
<feature type="region of interest" description="Disordered" evidence="7">
    <location>
        <begin position="406"/>
        <end position="430"/>
    </location>
</feature>
<dbReference type="InParanoid" id="A0A024G213"/>
<feature type="compositionally biased region" description="Low complexity" evidence="7">
    <location>
        <begin position="28"/>
        <end position="39"/>
    </location>
</feature>
<name>A0A024G213_9STRA</name>
<dbReference type="InterPro" id="IPR017441">
    <property type="entry name" value="Protein_kinase_ATP_BS"/>
</dbReference>
<dbReference type="FunFam" id="3.30.200.20:FF:000003">
    <property type="entry name" value="Non-specific serine/threonine protein kinase"/>
    <property type="match status" value="1"/>
</dbReference>
<dbReference type="InterPro" id="IPR000719">
    <property type="entry name" value="Prot_kinase_dom"/>
</dbReference>
<accession>A0A024G213</accession>
<dbReference type="AlphaFoldDB" id="A0A024G213"/>
<comment type="caution">
    <text evidence="9">The sequence shown here is derived from an EMBL/GenBank/DDBJ whole genome shotgun (WGS) entry which is preliminary data.</text>
</comment>
<dbReference type="PANTHER" id="PTHR24346:SF82">
    <property type="entry name" value="KP78A-RELATED"/>
    <property type="match status" value="1"/>
</dbReference>